<dbReference type="InterPro" id="IPR029044">
    <property type="entry name" value="Nucleotide-diphossugar_trans"/>
</dbReference>
<dbReference type="Gene3D" id="3.90.550.10">
    <property type="entry name" value="Spore Coat Polysaccharide Biosynthesis Protein SpsA, Chain A"/>
    <property type="match status" value="1"/>
</dbReference>
<dbReference type="PANTHER" id="PTHR43685:SF2">
    <property type="entry name" value="GLYCOSYLTRANSFERASE 2-LIKE DOMAIN-CONTAINING PROTEIN"/>
    <property type="match status" value="1"/>
</dbReference>
<evidence type="ECO:0000313" key="3">
    <source>
        <dbReference type="Proteomes" id="UP000325218"/>
    </source>
</evidence>
<gene>
    <name evidence="2" type="ORF">FRY98_00045</name>
</gene>
<dbReference type="OrthoDB" id="396512at2"/>
<dbReference type="InterPro" id="IPR050834">
    <property type="entry name" value="Glycosyltransf_2"/>
</dbReference>
<evidence type="ECO:0000259" key="1">
    <source>
        <dbReference type="Pfam" id="PF00535"/>
    </source>
</evidence>
<name>A0A5D0CVZ2_9BACL</name>
<comment type="caution">
    <text evidence="2">The sequence shown here is derived from an EMBL/GenBank/DDBJ whole genome shotgun (WGS) entry which is preliminary data.</text>
</comment>
<dbReference type="RefSeq" id="WP_148449549.1">
    <property type="nucleotide sequence ID" value="NZ_VSDO01000001.1"/>
</dbReference>
<dbReference type="GO" id="GO:0016740">
    <property type="term" value="F:transferase activity"/>
    <property type="evidence" value="ECO:0007669"/>
    <property type="project" value="UniProtKB-KW"/>
</dbReference>
<keyword evidence="3" id="KW-1185">Reference proteome</keyword>
<feature type="domain" description="Glycosyltransferase 2-like" evidence="1">
    <location>
        <begin position="207"/>
        <end position="332"/>
    </location>
</feature>
<dbReference type="EMBL" id="VSDO01000001">
    <property type="protein sequence ID" value="TYA14119.1"/>
    <property type="molecule type" value="Genomic_DNA"/>
</dbReference>
<organism evidence="2 3">
    <name type="scientific">Paenibacillus faecis</name>
    <dbReference type="NCBI Taxonomy" id="862114"/>
    <lineage>
        <taxon>Bacteria</taxon>
        <taxon>Bacillati</taxon>
        <taxon>Bacillota</taxon>
        <taxon>Bacilli</taxon>
        <taxon>Bacillales</taxon>
        <taxon>Paenibacillaceae</taxon>
        <taxon>Paenibacillus</taxon>
    </lineage>
</organism>
<dbReference type="PANTHER" id="PTHR43685">
    <property type="entry name" value="GLYCOSYLTRANSFERASE"/>
    <property type="match status" value="1"/>
</dbReference>
<evidence type="ECO:0000313" key="2">
    <source>
        <dbReference type="EMBL" id="TYA14119.1"/>
    </source>
</evidence>
<dbReference type="AlphaFoldDB" id="A0A5D0CVZ2"/>
<accession>A0A5D0CVZ2</accession>
<dbReference type="InterPro" id="IPR001173">
    <property type="entry name" value="Glyco_trans_2-like"/>
</dbReference>
<sequence>MLAFILARDTPPYLYRQTERSLLSVLPGIKIIVISTVQGGDCGEQINNALAASGEDWFLTFIAGEIVKPALAGQLEHWLRTVHSDTAGAVLDDASGSPSSFLPEASVPRGPVLWRKEAVWSGHFPGFPTRSECPFDQYLFIDKQHQVSQKWKWRPLREELLIPSPLPPPPWLKEPETRKWILPLLLANDHDDETVGHDSHRQPPRISIVISSYNDGAYLPWSVRSVLAQSFSEWELILVDDGSTDDTAQIIQRLSGITSRIRGLTLPENRGKSHALNQALREARGEWVLELDADDWLAPGCCAELLEGAEAMPDAAVVWAQHVQWQERANKQLVLRSVSRQAPVMSPKIC</sequence>
<keyword evidence="2" id="KW-0808">Transferase</keyword>
<protein>
    <submittedName>
        <fullName evidence="2">Glycosyltransferase family 2 protein</fullName>
    </submittedName>
</protein>
<reference evidence="2 3" key="1">
    <citation type="submission" date="2019-08" db="EMBL/GenBank/DDBJ databases">
        <title>Genome sequencing of Paenibacillus faecis DSM 23593(T).</title>
        <authorList>
            <person name="Kook J.-K."/>
            <person name="Park S.-N."/>
            <person name="Lim Y.K."/>
        </authorList>
    </citation>
    <scope>NUCLEOTIDE SEQUENCE [LARGE SCALE GENOMIC DNA]</scope>
    <source>
        <strain evidence="2 3">DSM 23593</strain>
    </source>
</reference>
<dbReference type="SUPFAM" id="SSF53448">
    <property type="entry name" value="Nucleotide-diphospho-sugar transferases"/>
    <property type="match status" value="1"/>
</dbReference>
<dbReference type="Pfam" id="PF00535">
    <property type="entry name" value="Glycos_transf_2"/>
    <property type="match status" value="1"/>
</dbReference>
<proteinExistence type="predicted"/>
<dbReference type="Proteomes" id="UP000325218">
    <property type="component" value="Unassembled WGS sequence"/>
</dbReference>
<dbReference type="CDD" id="cd00761">
    <property type="entry name" value="Glyco_tranf_GTA_type"/>
    <property type="match status" value="1"/>
</dbReference>